<organism evidence="2 3">
    <name type="scientific">Alteriqipengyuania halimionae</name>
    <dbReference type="NCBI Taxonomy" id="1926630"/>
    <lineage>
        <taxon>Bacteria</taxon>
        <taxon>Pseudomonadati</taxon>
        <taxon>Pseudomonadota</taxon>
        <taxon>Alphaproteobacteria</taxon>
        <taxon>Sphingomonadales</taxon>
        <taxon>Erythrobacteraceae</taxon>
        <taxon>Alteriqipengyuania</taxon>
    </lineage>
</organism>
<dbReference type="SUPFAM" id="SSF48452">
    <property type="entry name" value="TPR-like"/>
    <property type="match status" value="1"/>
</dbReference>
<reference evidence="2 3" key="1">
    <citation type="submission" date="2019-12" db="EMBL/GenBank/DDBJ databases">
        <title>Genomic-based taxomic classification of the family Erythrobacteraceae.</title>
        <authorList>
            <person name="Xu L."/>
        </authorList>
    </citation>
    <scope>NUCLEOTIDE SEQUENCE [LARGE SCALE GENOMIC DNA]</scope>
    <source>
        <strain evidence="2 3">LMG 29519</strain>
    </source>
</reference>
<dbReference type="OrthoDB" id="8480982at2"/>
<dbReference type="Gene3D" id="1.25.40.10">
    <property type="entry name" value="Tetratricopeptide repeat domain"/>
    <property type="match status" value="1"/>
</dbReference>
<accession>A0A6I4U1R9</accession>
<dbReference type="AlphaFoldDB" id="A0A6I4U1R9"/>
<evidence type="ECO:0000256" key="1">
    <source>
        <dbReference type="SAM" id="SignalP"/>
    </source>
</evidence>
<feature type="chain" id="PRO_5026273722" evidence="1">
    <location>
        <begin position="24"/>
        <end position="165"/>
    </location>
</feature>
<dbReference type="EMBL" id="WTYR01000001">
    <property type="protein sequence ID" value="MXP09244.1"/>
    <property type="molecule type" value="Genomic_DNA"/>
</dbReference>
<keyword evidence="1" id="KW-0732">Signal</keyword>
<gene>
    <name evidence="2" type="ORF">GRI68_03525</name>
</gene>
<comment type="caution">
    <text evidence="2">The sequence shown here is derived from an EMBL/GenBank/DDBJ whole genome shotgun (WGS) entry which is preliminary data.</text>
</comment>
<keyword evidence="3" id="KW-1185">Reference proteome</keyword>
<dbReference type="RefSeq" id="WP_160615920.1">
    <property type="nucleotide sequence ID" value="NZ_WTYR01000001.1"/>
</dbReference>
<protein>
    <submittedName>
        <fullName evidence="2">Uncharacterized protein</fullName>
    </submittedName>
</protein>
<proteinExistence type="predicted"/>
<evidence type="ECO:0000313" key="2">
    <source>
        <dbReference type="EMBL" id="MXP09244.1"/>
    </source>
</evidence>
<evidence type="ECO:0000313" key="3">
    <source>
        <dbReference type="Proteomes" id="UP000429229"/>
    </source>
</evidence>
<name>A0A6I4U1R9_9SPHN</name>
<dbReference type="InterPro" id="IPR011990">
    <property type="entry name" value="TPR-like_helical_dom_sf"/>
</dbReference>
<feature type="signal peptide" evidence="1">
    <location>
        <begin position="1"/>
        <end position="23"/>
    </location>
</feature>
<sequence length="165" mass="17027">MRFTPAALAISAAFALTASSLIAAQREEADPRAVAFIEDGRAALDAGEIASAVDAIEAGLAIQPGNLDGYLALGEAMRAKDLPGRAIRYYRVVLAAEPRNVTALAGEGMALADKGAFDLARDRLARAEAICGDCGEATNLAALIETRENAPQMAAAPAEESPSEN</sequence>
<dbReference type="Proteomes" id="UP000429229">
    <property type="component" value="Unassembled WGS sequence"/>
</dbReference>